<dbReference type="InterPro" id="IPR001791">
    <property type="entry name" value="Laminin_G"/>
</dbReference>
<dbReference type="Proteomes" id="UP000683360">
    <property type="component" value="Unassembled WGS sequence"/>
</dbReference>
<dbReference type="PROSITE" id="PS50948">
    <property type="entry name" value="PAN"/>
    <property type="match status" value="1"/>
</dbReference>
<dbReference type="InterPro" id="IPR003609">
    <property type="entry name" value="Pan_app"/>
</dbReference>
<feature type="domain" description="Apple" evidence="1">
    <location>
        <begin position="247"/>
        <end position="336"/>
    </location>
</feature>
<reference evidence="2" key="1">
    <citation type="submission" date="2021-03" db="EMBL/GenBank/DDBJ databases">
        <authorList>
            <person name="Bekaert M."/>
        </authorList>
    </citation>
    <scope>NUCLEOTIDE SEQUENCE</scope>
</reference>
<comment type="caution">
    <text evidence="2">The sequence shown here is derived from an EMBL/GenBank/DDBJ whole genome shotgun (WGS) entry which is preliminary data.</text>
</comment>
<keyword evidence="3" id="KW-1185">Reference proteome</keyword>
<organism evidence="2 3">
    <name type="scientific">Mytilus edulis</name>
    <name type="common">Blue mussel</name>
    <dbReference type="NCBI Taxonomy" id="6550"/>
    <lineage>
        <taxon>Eukaryota</taxon>
        <taxon>Metazoa</taxon>
        <taxon>Spiralia</taxon>
        <taxon>Lophotrochozoa</taxon>
        <taxon>Mollusca</taxon>
        <taxon>Bivalvia</taxon>
        <taxon>Autobranchia</taxon>
        <taxon>Pteriomorphia</taxon>
        <taxon>Mytilida</taxon>
        <taxon>Mytiloidea</taxon>
        <taxon>Mytilidae</taxon>
        <taxon>Mytilinae</taxon>
        <taxon>Mytilus</taxon>
    </lineage>
</organism>
<sequence length="336" mass="36986">MEVAHLIIAVGVISSSNIVFANDPTCLWPLDNSTFTTEIQVSPTDPVDTGQCGRIFGGQPLIIPNPVIELDGMTPVDLVVDATIDSGKDYSFSLMVRPNNDTGALLHYKPDNSTQQLKELALYISGGYIHMERILDSEPAEISSPSIQQKMQINTWHYITFGIDISNGKMVISLNGDEISDANSYLGNVNFVIPGILRVGGMFDQRNPNLQGKVACVAFYYGVKKPAKDDSELFCKAGTWTNNEPDCSTQAVQRSETAAGYFMMETNIQLSTLNQISTIPKCTQLQCAVSCLRHQSCWYYRYEPSASGCSQCTLYDSSVTSWKGTGAGDNFLYKWK</sequence>
<proteinExistence type="predicted"/>
<evidence type="ECO:0000313" key="2">
    <source>
        <dbReference type="EMBL" id="CAG2229136.1"/>
    </source>
</evidence>
<name>A0A8S3TFW9_MYTED</name>
<evidence type="ECO:0000259" key="1">
    <source>
        <dbReference type="PROSITE" id="PS50948"/>
    </source>
</evidence>
<dbReference type="OrthoDB" id="6055464at2759"/>
<dbReference type="Pfam" id="PF02210">
    <property type="entry name" value="Laminin_G_2"/>
    <property type="match status" value="1"/>
</dbReference>
<dbReference type="InterPro" id="IPR013320">
    <property type="entry name" value="ConA-like_dom_sf"/>
</dbReference>
<accession>A0A8S3TFW9</accession>
<gene>
    <name evidence="2" type="ORF">MEDL_42037</name>
</gene>
<evidence type="ECO:0000313" key="3">
    <source>
        <dbReference type="Proteomes" id="UP000683360"/>
    </source>
</evidence>
<dbReference type="SUPFAM" id="SSF49899">
    <property type="entry name" value="Concanavalin A-like lectins/glucanases"/>
    <property type="match status" value="1"/>
</dbReference>
<dbReference type="AlphaFoldDB" id="A0A8S3TFW9"/>
<dbReference type="EMBL" id="CAJPWZ010002016">
    <property type="protein sequence ID" value="CAG2229136.1"/>
    <property type="molecule type" value="Genomic_DNA"/>
</dbReference>
<protein>
    <recommendedName>
        <fullName evidence="1">Apple domain-containing protein</fullName>
    </recommendedName>
</protein>
<dbReference type="Gene3D" id="2.60.120.200">
    <property type="match status" value="1"/>
</dbReference>